<proteinExistence type="predicted"/>
<dbReference type="SUPFAM" id="SSF48695">
    <property type="entry name" value="Multiheme cytochromes"/>
    <property type="match status" value="1"/>
</dbReference>
<protein>
    <submittedName>
        <fullName evidence="1">Uncharacterized protein</fullName>
    </submittedName>
</protein>
<dbReference type="EMBL" id="JX649879">
    <property type="protein sequence ID" value="AGC71671.1"/>
    <property type="molecule type" value="Genomic_DNA"/>
</dbReference>
<accession>L7VWB7</accession>
<organism evidence="1">
    <name type="scientific">uncultured bacterium A1Q1_fos_2386</name>
    <dbReference type="NCBI Taxonomy" id="1256568"/>
    <lineage>
        <taxon>Bacteria</taxon>
        <taxon>environmental samples</taxon>
    </lineage>
</organism>
<dbReference type="InterPro" id="IPR036280">
    <property type="entry name" value="Multihaem_cyt_sf"/>
</dbReference>
<dbReference type="AlphaFoldDB" id="L7VWB7"/>
<evidence type="ECO:0000313" key="1">
    <source>
        <dbReference type="EMBL" id="AGC71671.1"/>
    </source>
</evidence>
<sequence length="174" mass="18351">MWLAAALLVGTWTGCLDPLRREQIDALGPEEASTPVGALHRAGQPCLLCHSEGGTSTPFTVAGTIYETPSARSPAAGVAVELRDSARRSYVAYSNCAGNFFVSPAEFQPVMPLWVSIRTRELAVVMESPMNKDGDCATCHAPSISSQSAGPVFLSAISDAGSSMMNSQCQGQKR</sequence>
<name>L7VWB7_9BACT</name>
<reference evidence="1" key="1">
    <citation type="submission" date="2012-09" db="EMBL/GenBank/DDBJ databases">
        <title>Metagenomic Characterization of a Microbial Community in Wastewater Detects High Levels of Antibiotic Resistance.</title>
        <authorList>
            <person name="Abrams M."/>
            <person name="Caldwell A."/>
            <person name="Vandaei E."/>
            <person name="Lee W."/>
            <person name="Perrott J."/>
            <person name="Khan S.Y."/>
            <person name="Ta J."/>
            <person name="Romero D."/>
            <person name="Nguyen V."/>
            <person name="Pourmand N."/>
            <person name="Ouverney C.C."/>
        </authorList>
    </citation>
    <scope>NUCLEOTIDE SEQUENCE</scope>
</reference>